<dbReference type="RefSeq" id="WP_191203524.1">
    <property type="nucleotide sequence ID" value="NZ_JACXZA010000002.1"/>
</dbReference>
<dbReference type="PANTHER" id="PTHR43355:SF2">
    <property type="entry name" value="FLAVIN REDUCTASE (NADPH)"/>
    <property type="match status" value="1"/>
</dbReference>
<proteinExistence type="predicted"/>
<dbReference type="InterPro" id="IPR016040">
    <property type="entry name" value="NAD(P)-bd_dom"/>
</dbReference>
<gene>
    <name evidence="2" type="ORF">H8B09_10925</name>
</gene>
<feature type="domain" description="NAD(P)-binding" evidence="1">
    <location>
        <begin position="7"/>
        <end position="193"/>
    </location>
</feature>
<keyword evidence="3" id="KW-1185">Reference proteome</keyword>
<dbReference type="EMBL" id="JACXZA010000002">
    <property type="protein sequence ID" value="MBD3919267.1"/>
    <property type="molecule type" value="Genomic_DNA"/>
</dbReference>
<accession>A0ABR8MW98</accession>
<dbReference type="InterPro" id="IPR036291">
    <property type="entry name" value="NAD(P)-bd_dom_sf"/>
</dbReference>
<dbReference type="CDD" id="cd05244">
    <property type="entry name" value="BVR-B_like_SDR_a"/>
    <property type="match status" value="1"/>
</dbReference>
<reference evidence="2 3" key="1">
    <citation type="submission" date="2020-09" db="EMBL/GenBank/DDBJ databases">
        <title>Paenibacillus sp. strain PR3 16S rRNA gene Genome sequencing and assembly.</title>
        <authorList>
            <person name="Kim J."/>
        </authorList>
    </citation>
    <scope>NUCLEOTIDE SEQUENCE [LARGE SCALE GENOMIC DNA]</scope>
    <source>
        <strain evidence="2 3">PR3</strain>
    </source>
</reference>
<dbReference type="Pfam" id="PF13460">
    <property type="entry name" value="NAD_binding_10"/>
    <property type="match status" value="1"/>
</dbReference>
<organism evidence="2 3">
    <name type="scientific">Paenibacillus terricola</name>
    <dbReference type="NCBI Taxonomy" id="2763503"/>
    <lineage>
        <taxon>Bacteria</taxon>
        <taxon>Bacillati</taxon>
        <taxon>Bacillota</taxon>
        <taxon>Bacilli</taxon>
        <taxon>Bacillales</taxon>
        <taxon>Paenibacillaceae</taxon>
        <taxon>Paenibacillus</taxon>
    </lineage>
</organism>
<dbReference type="Gene3D" id="3.40.50.720">
    <property type="entry name" value="NAD(P)-binding Rossmann-like Domain"/>
    <property type="match status" value="1"/>
</dbReference>
<protein>
    <submittedName>
        <fullName evidence="2">SDR family oxidoreductase</fullName>
    </submittedName>
</protein>
<name>A0ABR8MW98_9BACL</name>
<dbReference type="PANTHER" id="PTHR43355">
    <property type="entry name" value="FLAVIN REDUCTASE (NADPH)"/>
    <property type="match status" value="1"/>
</dbReference>
<dbReference type="SUPFAM" id="SSF51735">
    <property type="entry name" value="NAD(P)-binding Rossmann-fold domains"/>
    <property type="match status" value="1"/>
</dbReference>
<evidence type="ECO:0000313" key="3">
    <source>
        <dbReference type="Proteomes" id="UP000609346"/>
    </source>
</evidence>
<evidence type="ECO:0000259" key="1">
    <source>
        <dbReference type="Pfam" id="PF13460"/>
    </source>
</evidence>
<sequence>MRIFILGATGRVGSVIVNQALHDGHEVTALVRQPDKVLFMDRRLTLIQGNARNREDVSQAIREADVVISALGTDGTTTLSEFMKIIIDEMNLQGIKRIVTVGTAGILQSRVEPELYRYQSSESRRRSTTAAEEHQRVYEMLNASNLDWTIVCPTYLPDGEAIGNYRVERDYLPEDGVSISVGDTAEFTYQQIFKKEYIGTRVGIAY</sequence>
<evidence type="ECO:0000313" key="2">
    <source>
        <dbReference type="EMBL" id="MBD3919267.1"/>
    </source>
</evidence>
<dbReference type="InterPro" id="IPR051606">
    <property type="entry name" value="Polyketide_Oxido-like"/>
</dbReference>
<dbReference type="Proteomes" id="UP000609346">
    <property type="component" value="Unassembled WGS sequence"/>
</dbReference>
<comment type="caution">
    <text evidence="2">The sequence shown here is derived from an EMBL/GenBank/DDBJ whole genome shotgun (WGS) entry which is preliminary data.</text>
</comment>